<reference evidence="10" key="2">
    <citation type="submission" date="2015-11" db="EMBL/GenBank/DDBJ databases">
        <authorList>
            <person name="Zhang Y."/>
            <person name="Guo Z."/>
        </authorList>
    </citation>
    <scope>NUCLEOTIDE SEQUENCE</scope>
    <source>
        <strain evidence="10">1</strain>
    </source>
</reference>
<dbReference type="InterPro" id="IPR014284">
    <property type="entry name" value="RNA_pol_sigma-70_dom"/>
</dbReference>
<feature type="compositionally biased region" description="Basic and acidic residues" evidence="6">
    <location>
        <begin position="167"/>
        <end position="180"/>
    </location>
</feature>
<evidence type="ECO:0000259" key="8">
    <source>
        <dbReference type="Pfam" id="PF08281"/>
    </source>
</evidence>
<evidence type="ECO:0000256" key="3">
    <source>
        <dbReference type="ARBA" id="ARBA00023082"/>
    </source>
</evidence>
<dbReference type="SUPFAM" id="SSF88946">
    <property type="entry name" value="Sigma2 domain of RNA polymerase sigma factors"/>
    <property type="match status" value="1"/>
</dbReference>
<dbReference type="Gene3D" id="1.10.1740.10">
    <property type="match status" value="1"/>
</dbReference>
<evidence type="ECO:0000313" key="10">
    <source>
        <dbReference type="EMBL" id="CUU41340.1"/>
    </source>
</evidence>
<dbReference type="KEGG" id="bvr:BVIR_885"/>
<evidence type="ECO:0000313" key="11">
    <source>
        <dbReference type="Proteomes" id="UP000065734"/>
    </source>
</evidence>
<dbReference type="GO" id="GO:0003677">
    <property type="term" value="F:DNA binding"/>
    <property type="evidence" value="ECO:0007669"/>
    <property type="project" value="UniProtKB-KW"/>
</dbReference>
<dbReference type="OrthoDB" id="9794372at2"/>
<evidence type="ECO:0000256" key="5">
    <source>
        <dbReference type="ARBA" id="ARBA00023163"/>
    </source>
</evidence>
<evidence type="ECO:0000259" key="7">
    <source>
        <dbReference type="Pfam" id="PF04542"/>
    </source>
</evidence>
<organism evidence="10 11">
    <name type="scientific">Blastochloris viridis</name>
    <name type="common">Rhodopseudomonas viridis</name>
    <dbReference type="NCBI Taxonomy" id="1079"/>
    <lineage>
        <taxon>Bacteria</taxon>
        <taxon>Pseudomonadati</taxon>
        <taxon>Pseudomonadota</taxon>
        <taxon>Alphaproteobacteria</taxon>
        <taxon>Hyphomicrobiales</taxon>
        <taxon>Blastochloridaceae</taxon>
        <taxon>Blastochloris</taxon>
    </lineage>
</organism>
<evidence type="ECO:0000256" key="4">
    <source>
        <dbReference type="ARBA" id="ARBA00023125"/>
    </source>
</evidence>
<dbReference type="PANTHER" id="PTHR43133">
    <property type="entry name" value="RNA POLYMERASE ECF-TYPE SIGMA FACTO"/>
    <property type="match status" value="1"/>
</dbReference>
<keyword evidence="11" id="KW-1185">Reference proteome</keyword>
<dbReference type="InterPro" id="IPR013325">
    <property type="entry name" value="RNA_pol_sigma_r2"/>
</dbReference>
<dbReference type="GO" id="GO:0006352">
    <property type="term" value="P:DNA-templated transcription initiation"/>
    <property type="evidence" value="ECO:0007669"/>
    <property type="project" value="InterPro"/>
</dbReference>
<dbReference type="Pfam" id="PF08281">
    <property type="entry name" value="Sigma70_r4_2"/>
    <property type="match status" value="1"/>
</dbReference>
<dbReference type="InterPro" id="IPR036388">
    <property type="entry name" value="WH-like_DNA-bd_sf"/>
</dbReference>
<gene>
    <name evidence="10" type="primary">fecI_1</name>
    <name evidence="9" type="ORF">BV133_435</name>
    <name evidence="10" type="ORF">BVIRIDIS_03300</name>
</gene>
<dbReference type="EMBL" id="LN907867">
    <property type="protein sequence ID" value="CUU41340.1"/>
    <property type="molecule type" value="Genomic_DNA"/>
</dbReference>
<dbReference type="Proteomes" id="UP000065734">
    <property type="component" value="Chromosome I"/>
</dbReference>
<dbReference type="PANTHER" id="PTHR43133:SF8">
    <property type="entry name" value="RNA POLYMERASE SIGMA FACTOR HI_1459-RELATED"/>
    <property type="match status" value="1"/>
</dbReference>
<dbReference type="PATRIC" id="fig|1079.6.peg.918"/>
<dbReference type="Pfam" id="PF04542">
    <property type="entry name" value="Sigma70_r2"/>
    <property type="match status" value="1"/>
</dbReference>
<keyword evidence="2" id="KW-0805">Transcription regulation</keyword>
<accession>A0A0H5BNQ1</accession>
<evidence type="ECO:0000256" key="6">
    <source>
        <dbReference type="SAM" id="MobiDB-lite"/>
    </source>
</evidence>
<dbReference type="InterPro" id="IPR013249">
    <property type="entry name" value="RNA_pol_sigma70_r4_t2"/>
</dbReference>
<feature type="domain" description="RNA polymerase sigma-70 region 2" evidence="7">
    <location>
        <begin position="11"/>
        <end position="78"/>
    </location>
</feature>
<keyword evidence="3" id="KW-0731">Sigma factor</keyword>
<evidence type="ECO:0000313" key="9">
    <source>
        <dbReference type="EMBL" id="BAR98028.1"/>
    </source>
</evidence>
<dbReference type="SUPFAM" id="SSF88659">
    <property type="entry name" value="Sigma3 and sigma4 domains of RNA polymerase sigma factors"/>
    <property type="match status" value="1"/>
</dbReference>
<dbReference type="GO" id="GO:0016987">
    <property type="term" value="F:sigma factor activity"/>
    <property type="evidence" value="ECO:0007669"/>
    <property type="project" value="UniProtKB-KW"/>
</dbReference>
<dbReference type="InterPro" id="IPR013324">
    <property type="entry name" value="RNA_pol_sigma_r3/r4-like"/>
</dbReference>
<keyword evidence="5" id="KW-0804">Transcription</keyword>
<keyword evidence="4" id="KW-0238">DNA-binding</keyword>
<dbReference type="Gene3D" id="1.10.10.10">
    <property type="entry name" value="Winged helix-like DNA-binding domain superfamily/Winged helix DNA-binding domain"/>
    <property type="match status" value="1"/>
</dbReference>
<dbReference type="STRING" id="1079.BVIR_885"/>
<feature type="domain" description="RNA polymerase sigma factor 70 region 4 type 2" evidence="8">
    <location>
        <begin position="109"/>
        <end position="159"/>
    </location>
</feature>
<dbReference type="CDD" id="cd06171">
    <property type="entry name" value="Sigma70_r4"/>
    <property type="match status" value="1"/>
</dbReference>
<name>A0A0H5BNQ1_BLAVI</name>
<evidence type="ECO:0000256" key="2">
    <source>
        <dbReference type="ARBA" id="ARBA00023015"/>
    </source>
</evidence>
<comment type="similarity">
    <text evidence="1">Belongs to the sigma-70 factor family. ECF subfamily.</text>
</comment>
<dbReference type="AlphaFoldDB" id="A0A0H5BNQ1"/>
<sequence>MSAQTFDLVSLYVSEQERLKRLVKRLVRSRATTEDVVQQVFLKLLANAECGAPVHCPAYLACAARNLALNHLRDAARRAEVGLPDDELRAIVDPGPSPEMTAVFRCELRRVLRAIATLPPRRREAFVLNKFEGLSYDEIAARQGVSRNTVISQIVGALADLDRRLAQRGRSASDDVRRTEGMSLASGTRRGHNGPGPQDSAGVARPSSRRPIDR</sequence>
<reference evidence="9" key="1">
    <citation type="journal article" date="2015" name="Genome Announc.">
        <title>Complete Genome Sequence of the Bacteriochlorophyll b-Producing Photosynthetic Bacterium Blastochloris viridis.</title>
        <authorList>
            <person name="Tsukatani Y."/>
            <person name="Hirose Y."/>
            <person name="Harada J."/>
            <person name="Misawa N."/>
            <person name="Mori K."/>
            <person name="Inoue K."/>
            <person name="Tamiaki H."/>
        </authorList>
    </citation>
    <scope>NUCLEOTIDE SEQUENCE [LARGE SCALE GENOMIC DNA]</scope>
    <source>
        <strain evidence="9">DSM 133</strain>
    </source>
</reference>
<dbReference type="NCBIfam" id="TIGR02937">
    <property type="entry name" value="sigma70-ECF"/>
    <property type="match status" value="1"/>
</dbReference>
<feature type="region of interest" description="Disordered" evidence="6">
    <location>
        <begin position="167"/>
        <end position="214"/>
    </location>
</feature>
<evidence type="ECO:0000256" key="1">
    <source>
        <dbReference type="ARBA" id="ARBA00010641"/>
    </source>
</evidence>
<dbReference type="InterPro" id="IPR039425">
    <property type="entry name" value="RNA_pol_sigma-70-like"/>
</dbReference>
<dbReference type="EMBL" id="AP014854">
    <property type="protein sequence ID" value="BAR98028.1"/>
    <property type="molecule type" value="Genomic_DNA"/>
</dbReference>
<proteinExistence type="inferred from homology"/>
<dbReference type="RefSeq" id="WP_082416685.1">
    <property type="nucleotide sequence ID" value="NZ_AP014854.2"/>
</dbReference>
<protein>
    <submittedName>
        <fullName evidence="10">Putative RNA polymerase sigma factor fecI</fullName>
    </submittedName>
    <submittedName>
        <fullName evidence="9">RNA polymerase sigma-70 factor</fullName>
    </submittedName>
</protein>
<reference evidence="11" key="3">
    <citation type="journal article" date="2016" name="Genome Announc.">
        <title>Revised genome sequence of the purple photosynthetic bacterium Blastochloris viridis.</title>
        <authorList>
            <person name="Liu L.N."/>
            <person name="Faulkner M."/>
            <person name="Liu X."/>
            <person name="Huang F."/>
            <person name="Darby A.C."/>
            <person name="Hall N."/>
        </authorList>
    </citation>
    <scope>NUCLEOTIDE SEQUENCE [LARGE SCALE GENOMIC DNA]</scope>
    <source>
        <strain evidence="11">ATCC 19567 / DSM 133 / F</strain>
    </source>
</reference>
<dbReference type="InterPro" id="IPR007627">
    <property type="entry name" value="RNA_pol_sigma70_r2"/>
</dbReference>